<evidence type="ECO:0000256" key="1">
    <source>
        <dbReference type="ARBA" id="ARBA00010554"/>
    </source>
</evidence>
<dbReference type="InterPro" id="IPR003793">
    <property type="entry name" value="UPF0166"/>
</dbReference>
<proteinExistence type="inferred from homology"/>
<accession>A0A7W9FDW2</accession>
<dbReference type="Pfam" id="PF02641">
    <property type="entry name" value="DUF190"/>
    <property type="match status" value="1"/>
</dbReference>
<comment type="caution">
    <text evidence="2">The sequence shown here is derived from an EMBL/GenBank/DDBJ whole genome shotgun (WGS) entry which is preliminary data.</text>
</comment>
<comment type="similarity">
    <text evidence="1">Belongs to the UPF0166 family.</text>
</comment>
<dbReference type="Gene3D" id="3.30.70.120">
    <property type="match status" value="1"/>
</dbReference>
<evidence type="ECO:0000313" key="3">
    <source>
        <dbReference type="Proteomes" id="UP000545037"/>
    </source>
</evidence>
<dbReference type="SUPFAM" id="SSF54913">
    <property type="entry name" value="GlnB-like"/>
    <property type="match status" value="1"/>
</dbReference>
<keyword evidence="3" id="KW-1185">Reference proteome</keyword>
<dbReference type="InterPro" id="IPR011322">
    <property type="entry name" value="N-reg_PII-like_a/b"/>
</dbReference>
<dbReference type="Proteomes" id="UP000545037">
    <property type="component" value="Unassembled WGS sequence"/>
</dbReference>
<dbReference type="InterPro" id="IPR015867">
    <property type="entry name" value="N-reg_PII/ATP_PRibTrfase_C"/>
</dbReference>
<dbReference type="RefSeq" id="WP_183212633.1">
    <property type="nucleotide sequence ID" value="NZ_JACHOR010000002.1"/>
</dbReference>
<organism evidence="2 3">
    <name type="scientific">Brevundimonas variabilis</name>
    <dbReference type="NCBI Taxonomy" id="74312"/>
    <lineage>
        <taxon>Bacteria</taxon>
        <taxon>Pseudomonadati</taxon>
        <taxon>Pseudomonadota</taxon>
        <taxon>Alphaproteobacteria</taxon>
        <taxon>Caulobacterales</taxon>
        <taxon>Caulobacteraceae</taxon>
        <taxon>Brevundimonas</taxon>
    </lineage>
</organism>
<dbReference type="AlphaFoldDB" id="A0A7W9FDW2"/>
<dbReference type="EMBL" id="JACHOR010000002">
    <property type="protein sequence ID" value="MBB5745662.1"/>
    <property type="molecule type" value="Genomic_DNA"/>
</dbReference>
<reference evidence="2 3" key="1">
    <citation type="submission" date="2020-08" db="EMBL/GenBank/DDBJ databases">
        <title>Genomic Encyclopedia of Type Strains, Phase IV (KMG-IV): sequencing the most valuable type-strain genomes for metagenomic binning, comparative biology and taxonomic classification.</title>
        <authorList>
            <person name="Goeker M."/>
        </authorList>
    </citation>
    <scope>NUCLEOTIDE SEQUENCE [LARGE SCALE GENOMIC DNA]</scope>
    <source>
        <strain evidence="2 3">DSM 4737</strain>
    </source>
</reference>
<evidence type="ECO:0000313" key="2">
    <source>
        <dbReference type="EMBL" id="MBB5745662.1"/>
    </source>
</evidence>
<sequence length="116" mass="12826">MTTPTDIKRLRIYADDSAYEGDHKVHEVIATRARAMGVVGGTVIEAIVGFGHTPQRRRRPVLDDVQSVVIEVIDEEKKLRAFAESLSDLEHLGPITLETVEVLRWPADAQRPGGAI</sequence>
<name>A0A7W9FDW2_9CAUL</name>
<protein>
    <recommendedName>
        <fullName evidence="4">DUF190 domain-containing protein</fullName>
    </recommendedName>
</protein>
<gene>
    <name evidence="2" type="ORF">GGR13_001246</name>
</gene>
<evidence type="ECO:0008006" key="4">
    <source>
        <dbReference type="Google" id="ProtNLM"/>
    </source>
</evidence>